<reference evidence="2 3" key="1">
    <citation type="journal article" date="2024" name="IMA Fungus">
        <title>IMA Genome - F19 : A genome assembly and annotation guide to empower mycologists, including annotated draft genome sequences of Ceratocystis pirilliformis, Diaporthe australafricana, Fusarium ophioides, Paecilomyces lecythidis, and Sporothrix stenoceras.</title>
        <authorList>
            <person name="Aylward J."/>
            <person name="Wilson A.M."/>
            <person name="Visagie C.M."/>
            <person name="Spraker J."/>
            <person name="Barnes I."/>
            <person name="Buitendag C."/>
            <person name="Ceriani C."/>
            <person name="Del Mar Angel L."/>
            <person name="du Plessis D."/>
            <person name="Fuchs T."/>
            <person name="Gasser K."/>
            <person name="Kramer D."/>
            <person name="Li W."/>
            <person name="Munsamy K."/>
            <person name="Piso A."/>
            <person name="Price J.L."/>
            <person name="Sonnekus B."/>
            <person name="Thomas C."/>
            <person name="van der Nest A."/>
            <person name="van Dijk A."/>
            <person name="van Heerden A."/>
            <person name="van Vuuren N."/>
            <person name="Yilmaz N."/>
            <person name="Duong T.A."/>
            <person name="van der Merwe N.A."/>
            <person name="Wingfield M.J."/>
            <person name="Wingfield B.D."/>
        </authorList>
    </citation>
    <scope>NUCLEOTIDE SEQUENCE [LARGE SCALE GENOMIC DNA]</scope>
    <source>
        <strain evidence="2 3">CMW 5346</strain>
    </source>
</reference>
<keyword evidence="3" id="KW-1185">Reference proteome</keyword>
<evidence type="ECO:0000313" key="3">
    <source>
        <dbReference type="Proteomes" id="UP001583186"/>
    </source>
</evidence>
<accession>A0ABR3Z146</accession>
<feature type="region of interest" description="Disordered" evidence="1">
    <location>
        <begin position="77"/>
        <end position="103"/>
    </location>
</feature>
<dbReference type="EMBL" id="JAWCUI010000034">
    <property type="protein sequence ID" value="KAL1894258.1"/>
    <property type="molecule type" value="Genomic_DNA"/>
</dbReference>
<sequence length="151" mass="16605">MKAGCGIRIASRSGPLSTRQTWLNDDKDYKDDDMPAAAFRREPAGPHPVIQTDTTRRAQDYKIMAVIRAAAAAGDIFRGDLPDDDDDNNNSPRVPSDLTPPAPWPFALEAAVDTGVLDDAATDKWRAVLLRNMYKRLYTETGNDEEVKTGA</sequence>
<gene>
    <name evidence="2" type="ORF">Sste5346_006045</name>
</gene>
<protein>
    <submittedName>
        <fullName evidence="2">Uncharacterized protein</fullName>
    </submittedName>
</protein>
<name>A0ABR3Z146_9PEZI</name>
<evidence type="ECO:0000313" key="2">
    <source>
        <dbReference type="EMBL" id="KAL1894258.1"/>
    </source>
</evidence>
<proteinExistence type="predicted"/>
<organism evidence="2 3">
    <name type="scientific">Sporothrix stenoceras</name>
    <dbReference type="NCBI Taxonomy" id="5173"/>
    <lineage>
        <taxon>Eukaryota</taxon>
        <taxon>Fungi</taxon>
        <taxon>Dikarya</taxon>
        <taxon>Ascomycota</taxon>
        <taxon>Pezizomycotina</taxon>
        <taxon>Sordariomycetes</taxon>
        <taxon>Sordariomycetidae</taxon>
        <taxon>Ophiostomatales</taxon>
        <taxon>Ophiostomataceae</taxon>
        <taxon>Sporothrix</taxon>
    </lineage>
</organism>
<dbReference type="Proteomes" id="UP001583186">
    <property type="component" value="Unassembled WGS sequence"/>
</dbReference>
<evidence type="ECO:0000256" key="1">
    <source>
        <dbReference type="SAM" id="MobiDB-lite"/>
    </source>
</evidence>
<comment type="caution">
    <text evidence="2">The sequence shown here is derived from an EMBL/GenBank/DDBJ whole genome shotgun (WGS) entry which is preliminary data.</text>
</comment>